<dbReference type="Proteomes" id="UP001500151">
    <property type="component" value="Unassembled WGS sequence"/>
</dbReference>
<keyword evidence="2" id="KW-1185">Reference proteome</keyword>
<comment type="caution">
    <text evidence="1">The sequence shown here is derived from an EMBL/GenBank/DDBJ whole genome shotgun (WGS) entry which is preliminary data.</text>
</comment>
<protein>
    <submittedName>
        <fullName evidence="1">Uncharacterized protein</fullName>
    </submittedName>
</protein>
<organism evidence="1 2">
    <name type="scientific">Streptomyces vastus</name>
    <dbReference type="NCBI Taxonomy" id="285451"/>
    <lineage>
        <taxon>Bacteria</taxon>
        <taxon>Bacillati</taxon>
        <taxon>Actinomycetota</taxon>
        <taxon>Actinomycetes</taxon>
        <taxon>Kitasatosporales</taxon>
        <taxon>Streptomycetaceae</taxon>
        <taxon>Streptomyces</taxon>
    </lineage>
</organism>
<evidence type="ECO:0000313" key="2">
    <source>
        <dbReference type="Proteomes" id="UP001500151"/>
    </source>
</evidence>
<gene>
    <name evidence="1" type="ORF">GCM10010307_51910</name>
</gene>
<evidence type="ECO:0000313" key="1">
    <source>
        <dbReference type="EMBL" id="GAA2646328.1"/>
    </source>
</evidence>
<proteinExistence type="predicted"/>
<accession>A0ABP6DL17</accession>
<reference evidence="2" key="1">
    <citation type="journal article" date="2019" name="Int. J. Syst. Evol. Microbiol.">
        <title>The Global Catalogue of Microorganisms (GCM) 10K type strain sequencing project: providing services to taxonomists for standard genome sequencing and annotation.</title>
        <authorList>
            <consortium name="The Broad Institute Genomics Platform"/>
            <consortium name="The Broad Institute Genome Sequencing Center for Infectious Disease"/>
            <person name="Wu L."/>
            <person name="Ma J."/>
        </authorList>
    </citation>
    <scope>NUCLEOTIDE SEQUENCE [LARGE SCALE GENOMIC DNA]</scope>
    <source>
        <strain evidence="2">JCM 4524</strain>
    </source>
</reference>
<sequence>MPDRLVFHESFDSTRATAGYPDDHPNLAQAQAEAVVSLLLGRSLSVNHTYAFDSRGMLDLADVVLETWEQTKQETGKQSAAGTGVEQLARARPFVLHRFRQPTFFAACSDQLRRSDPEAGNYFKLSAWEPIDRLPQVRHALADVLEQSAGGGTTWSLPAEIREDPQLARSFDMILRLGNYFEGSAEYDRSREACAPQTPLRNYVEHLIGLPPEKVAELAAGHDCPEETALRLQTAVRERGADAVNRGWVHSGADLAGQDPLLGDQLRELVDTLYNAVMAESAFARFEYMSSVPRVDGRDELKHVNAFSMALIQDTRLARGERPEGNQRSLRMAGMFAAAETVPNLSVAPLRKVFEAYWALVADDERRHAWQDSCTELNRLVLLDKPVDQELRNAWESHLAQLQASLPHVVTVERGRLAIPAGSGNDGRVQTMALDKLSEEDLDRSFAAGEYLGDLARSLGAAGRHGE</sequence>
<dbReference type="EMBL" id="BAAASJ010000063">
    <property type="protein sequence ID" value="GAA2646328.1"/>
    <property type="molecule type" value="Genomic_DNA"/>
</dbReference>
<name>A0ABP6DL17_9ACTN</name>
<dbReference type="RefSeq" id="WP_344393304.1">
    <property type="nucleotide sequence ID" value="NZ_BAAASJ010000063.1"/>
</dbReference>